<dbReference type="EMBL" id="WBOT01000007">
    <property type="protein sequence ID" value="KAB2330594.1"/>
    <property type="molecule type" value="Genomic_DNA"/>
</dbReference>
<comment type="caution">
    <text evidence="2">The sequence shown here is derived from an EMBL/GenBank/DDBJ whole genome shotgun (WGS) entry which is preliminary data.</text>
</comment>
<evidence type="ECO:0000259" key="1">
    <source>
        <dbReference type="Pfam" id="PF01243"/>
    </source>
</evidence>
<dbReference type="InterPro" id="IPR024029">
    <property type="entry name" value="Pyridox_Oxase_FMN-dep"/>
</dbReference>
<evidence type="ECO:0000313" key="2">
    <source>
        <dbReference type="EMBL" id="KAB2330594.1"/>
    </source>
</evidence>
<proteinExistence type="predicted"/>
<feature type="domain" description="Pyridoxamine 5'-phosphate oxidase N-terminal" evidence="1">
    <location>
        <begin position="32"/>
        <end position="153"/>
    </location>
</feature>
<dbReference type="PANTHER" id="PTHR42815:SF2">
    <property type="entry name" value="FAD-BINDING, PUTATIVE (AFU_ORTHOLOGUE AFUA_6G07600)-RELATED"/>
    <property type="match status" value="1"/>
</dbReference>
<evidence type="ECO:0000313" key="3">
    <source>
        <dbReference type="Proteomes" id="UP000441354"/>
    </source>
</evidence>
<dbReference type="AlphaFoldDB" id="A0A7V7RJ16"/>
<dbReference type="Proteomes" id="UP000441354">
    <property type="component" value="Unassembled WGS sequence"/>
</dbReference>
<dbReference type="SUPFAM" id="SSF50475">
    <property type="entry name" value="FMN-binding split barrel"/>
    <property type="match status" value="1"/>
</dbReference>
<dbReference type="OrthoDB" id="9796486at2"/>
<gene>
    <name evidence="2" type="ORF">F7732_18270</name>
</gene>
<dbReference type="InterPro" id="IPR011576">
    <property type="entry name" value="Pyridox_Oxase_N"/>
</dbReference>
<dbReference type="InterPro" id="IPR012349">
    <property type="entry name" value="Split_barrel_FMN-bd"/>
</dbReference>
<dbReference type="NCBIfam" id="TIGR04025">
    <property type="entry name" value="PPOX_FMN_DR2398"/>
    <property type="match status" value="1"/>
</dbReference>
<dbReference type="PANTHER" id="PTHR42815">
    <property type="entry name" value="FAD-BINDING, PUTATIVE (AFU_ORTHOLOGUE AFUA_6G07600)-RELATED"/>
    <property type="match status" value="1"/>
</dbReference>
<reference evidence="2 3" key="1">
    <citation type="journal article" date="2014" name="Arch. Microbiol.">
        <title>Bacillus mesophilum sp. nov., strain IITR-54T, a novel 4-chlorobiphenyl dechlorinating bacterium.</title>
        <authorList>
            <person name="Manickam N."/>
            <person name="Singh N.K."/>
            <person name="Bajaj A."/>
            <person name="Kumar R.M."/>
            <person name="Kaur G."/>
            <person name="Kaur N."/>
            <person name="Bala M."/>
            <person name="Kumar A."/>
            <person name="Mayilraj S."/>
        </authorList>
    </citation>
    <scope>NUCLEOTIDE SEQUENCE [LARGE SCALE GENOMIC DNA]</scope>
    <source>
        <strain evidence="2 3">IITR-54</strain>
    </source>
</reference>
<accession>A0A7V7RJ16</accession>
<sequence length="208" mass="23165">MKFNQVVKSIEELHSIAGTPGITVLNKTISFLDDHCRSFMEKSPFVFISTSDSTGRCDCSPRGDAPGFVHVLDEKHLVIPERPGNRKMDSLINILSNPNIGLIFVIPGLGETLRINGSATIIQDAEILEKMAVNGKSPQLGIAVEVEECYIHCAKAFKRSQLWEPESWSTKEQLPQPAKMLAAHINMEDLDSEKIQTSLDLSYKHNLY</sequence>
<dbReference type="Gene3D" id="2.30.110.10">
    <property type="entry name" value="Electron Transport, Fmn-binding Protein, Chain A"/>
    <property type="match status" value="1"/>
</dbReference>
<dbReference type="RefSeq" id="WP_151575525.1">
    <property type="nucleotide sequence ID" value="NZ_WBOT01000007.1"/>
</dbReference>
<keyword evidence="3" id="KW-1185">Reference proteome</keyword>
<name>A0A7V7RJ16_9BACI</name>
<protein>
    <submittedName>
        <fullName evidence="2">Pyridoxamine 5'-phosphate oxidase family protein</fullName>
    </submittedName>
</protein>
<dbReference type="Pfam" id="PF01243">
    <property type="entry name" value="PNPOx_N"/>
    <property type="match status" value="1"/>
</dbReference>
<organism evidence="2 3">
    <name type="scientific">Bacillus mesophilum</name>
    <dbReference type="NCBI Taxonomy" id="1071718"/>
    <lineage>
        <taxon>Bacteria</taxon>
        <taxon>Bacillati</taxon>
        <taxon>Bacillota</taxon>
        <taxon>Bacilli</taxon>
        <taxon>Bacillales</taxon>
        <taxon>Bacillaceae</taxon>
        <taxon>Bacillus</taxon>
    </lineage>
</organism>